<sequence length="104" mass="11203">MTFTLPRFGRRAATAQPAQFFVQPTTAAPAEPLHEDVLMEVVLPEGRALPQVEGWTLRLWPQARLGDATLQAHADDVSLSLASLTAALSAQGVMTLGLVRRRAA</sequence>
<keyword evidence="2" id="KW-1185">Reference proteome</keyword>
<accession>A0A553UJB6</accession>
<dbReference type="OrthoDB" id="71563at2"/>
<organism evidence="1 2">
    <name type="scientific">Deinococcus detaillensis</name>
    <dbReference type="NCBI Taxonomy" id="2592048"/>
    <lineage>
        <taxon>Bacteria</taxon>
        <taxon>Thermotogati</taxon>
        <taxon>Deinococcota</taxon>
        <taxon>Deinococci</taxon>
        <taxon>Deinococcales</taxon>
        <taxon>Deinococcaceae</taxon>
        <taxon>Deinococcus</taxon>
    </lineage>
</organism>
<proteinExistence type="predicted"/>
<dbReference type="Proteomes" id="UP000316092">
    <property type="component" value="Unassembled WGS sequence"/>
</dbReference>
<dbReference type="AlphaFoldDB" id="A0A553UJB6"/>
<gene>
    <name evidence="1" type="ORF">FNU79_16775</name>
</gene>
<evidence type="ECO:0000313" key="2">
    <source>
        <dbReference type="Proteomes" id="UP000316092"/>
    </source>
</evidence>
<dbReference type="RefSeq" id="WP_143721948.1">
    <property type="nucleotide sequence ID" value="NZ_VKDB01000031.1"/>
</dbReference>
<protein>
    <submittedName>
        <fullName evidence="1">Uncharacterized protein</fullName>
    </submittedName>
</protein>
<comment type="caution">
    <text evidence="1">The sequence shown here is derived from an EMBL/GenBank/DDBJ whole genome shotgun (WGS) entry which is preliminary data.</text>
</comment>
<dbReference type="EMBL" id="VKDB01000031">
    <property type="protein sequence ID" value="TSA80304.1"/>
    <property type="molecule type" value="Genomic_DNA"/>
</dbReference>
<reference evidence="1 2" key="1">
    <citation type="submission" date="2019-07" db="EMBL/GenBank/DDBJ databases">
        <title>Deinococcus detaillus sp. nov., isolated from humus soil in Antarctica.</title>
        <authorList>
            <person name="Zhang K."/>
        </authorList>
    </citation>
    <scope>NUCLEOTIDE SEQUENCE [LARGE SCALE GENOMIC DNA]</scope>
    <source>
        <strain evidence="1 2">H1</strain>
    </source>
</reference>
<evidence type="ECO:0000313" key="1">
    <source>
        <dbReference type="EMBL" id="TSA80304.1"/>
    </source>
</evidence>
<name>A0A553UJB6_9DEIO</name>